<organism evidence="1 2">
    <name type="scientific">Desulfosporosinus fructosivorans</name>
    <dbReference type="NCBI Taxonomy" id="2018669"/>
    <lineage>
        <taxon>Bacteria</taxon>
        <taxon>Bacillati</taxon>
        <taxon>Bacillota</taxon>
        <taxon>Clostridia</taxon>
        <taxon>Eubacteriales</taxon>
        <taxon>Desulfitobacteriaceae</taxon>
        <taxon>Desulfosporosinus</taxon>
    </lineage>
</organism>
<comment type="caution">
    <text evidence="1">The sequence shown here is derived from an EMBL/GenBank/DDBJ whole genome shotgun (WGS) entry which is preliminary data.</text>
</comment>
<dbReference type="EMBL" id="SPQQ01000001">
    <property type="protein sequence ID" value="TGE39955.1"/>
    <property type="molecule type" value="Genomic_DNA"/>
</dbReference>
<proteinExistence type="predicted"/>
<name>A0A4Z0RC98_9FIRM</name>
<dbReference type="Proteomes" id="UP000298460">
    <property type="component" value="Unassembled WGS sequence"/>
</dbReference>
<gene>
    <name evidence="1" type="ORF">E4K67_02965</name>
</gene>
<accession>A0A4Z0RC98</accession>
<dbReference type="RefSeq" id="WP_135544890.1">
    <property type="nucleotide sequence ID" value="NZ_SPQQ01000001.1"/>
</dbReference>
<dbReference type="OrthoDB" id="1910608at2"/>
<dbReference type="AlphaFoldDB" id="A0A4Z0RC98"/>
<evidence type="ECO:0000313" key="2">
    <source>
        <dbReference type="Proteomes" id="UP000298460"/>
    </source>
</evidence>
<protein>
    <submittedName>
        <fullName evidence="1">Spore coat protein</fullName>
    </submittedName>
</protein>
<evidence type="ECO:0000313" key="1">
    <source>
        <dbReference type="EMBL" id="TGE39955.1"/>
    </source>
</evidence>
<keyword evidence="1" id="KW-0167">Capsid protein</keyword>
<reference evidence="1 2" key="1">
    <citation type="submission" date="2019-03" db="EMBL/GenBank/DDBJ databases">
        <title>Draft Genome Sequence of Desulfosporosinus fructosivorans Strain 63.6F, Isolated from Marine Sediment in the Baltic Sea.</title>
        <authorList>
            <person name="Hausmann B."/>
            <person name="Vandieken V."/>
            <person name="Pjevac P."/>
            <person name="Schreck K."/>
            <person name="Herbold C.W."/>
            <person name="Loy A."/>
        </authorList>
    </citation>
    <scope>NUCLEOTIDE SEQUENCE [LARGE SCALE GENOMIC DNA]</scope>
    <source>
        <strain evidence="1 2">63.6F</strain>
    </source>
</reference>
<dbReference type="InterPro" id="IPR012851">
    <property type="entry name" value="Spore_coat_CotF-like"/>
</dbReference>
<keyword evidence="2" id="KW-1185">Reference proteome</keyword>
<dbReference type="Pfam" id="PF07875">
    <property type="entry name" value="Coat_F"/>
    <property type="match status" value="1"/>
</dbReference>
<keyword evidence="1" id="KW-0946">Virion</keyword>
<sequence>MLEVFVDYISLGDQEIASDMLKDSRFSLISLGRAVTEATNPQLKGLILSNLLTAVEQHHQLSDLASQKDWYKPLLTPQQQVRK</sequence>